<dbReference type="SMART" id="SM00233">
    <property type="entry name" value="PH"/>
    <property type="match status" value="1"/>
</dbReference>
<dbReference type="GO" id="GO:0005737">
    <property type="term" value="C:cytoplasm"/>
    <property type="evidence" value="ECO:0007669"/>
    <property type="project" value="TreeGrafter"/>
</dbReference>
<dbReference type="PANTHER" id="PTHR12673">
    <property type="entry name" value="FACIOGENITAL DYSPLASIA PROTEIN"/>
    <property type="match status" value="1"/>
</dbReference>
<dbReference type="InterPro" id="IPR001849">
    <property type="entry name" value="PH_domain"/>
</dbReference>
<evidence type="ECO:0000313" key="9">
    <source>
        <dbReference type="Proteomes" id="UP000008281"/>
    </source>
</evidence>
<dbReference type="SMART" id="SM00064">
    <property type="entry name" value="FYVE"/>
    <property type="match status" value="1"/>
</dbReference>
<keyword evidence="1" id="KW-0344">Guanine-nucleotide releasing factor</keyword>
<evidence type="ECO:0000256" key="4">
    <source>
        <dbReference type="ARBA" id="ARBA00022833"/>
    </source>
</evidence>
<feature type="compositionally biased region" description="Low complexity" evidence="5">
    <location>
        <begin position="47"/>
        <end position="68"/>
    </location>
</feature>
<dbReference type="InParanoid" id="E3N4Y6"/>
<evidence type="ECO:0000256" key="2">
    <source>
        <dbReference type="ARBA" id="ARBA00022723"/>
    </source>
</evidence>
<keyword evidence="9" id="KW-1185">Reference proteome</keyword>
<dbReference type="OMA" id="HAAHEIY"/>
<accession>E3N4Y6</accession>
<dbReference type="STRING" id="31234.E3N4Y6"/>
<feature type="domain" description="FYVE zinc finger" evidence="6">
    <location>
        <begin position="495"/>
        <end position="562"/>
    </location>
</feature>
<dbReference type="SUPFAM" id="SSF48065">
    <property type="entry name" value="DBL homology domain (DH-domain)"/>
    <property type="match status" value="1"/>
</dbReference>
<dbReference type="Proteomes" id="UP000008281">
    <property type="component" value="Unassembled WGS sequence"/>
</dbReference>
<feature type="compositionally biased region" description="Low complexity" evidence="5">
    <location>
        <begin position="11"/>
        <end position="24"/>
    </location>
</feature>
<dbReference type="SUPFAM" id="SSF50729">
    <property type="entry name" value="PH domain-like"/>
    <property type="match status" value="1"/>
</dbReference>
<dbReference type="InterPro" id="IPR035899">
    <property type="entry name" value="DBL_dom_sf"/>
</dbReference>
<organism evidence="9">
    <name type="scientific">Caenorhabditis remanei</name>
    <name type="common">Caenorhabditis vulgaris</name>
    <dbReference type="NCBI Taxonomy" id="31234"/>
    <lineage>
        <taxon>Eukaryota</taxon>
        <taxon>Metazoa</taxon>
        <taxon>Ecdysozoa</taxon>
        <taxon>Nematoda</taxon>
        <taxon>Chromadorea</taxon>
        <taxon>Rhabditida</taxon>
        <taxon>Rhabditina</taxon>
        <taxon>Rhabditomorpha</taxon>
        <taxon>Rhabditoidea</taxon>
        <taxon>Rhabditidae</taxon>
        <taxon>Peloderinae</taxon>
        <taxon>Caenorhabditis</taxon>
    </lineage>
</organism>
<dbReference type="PANTHER" id="PTHR12673:SF271">
    <property type="entry name" value="FYVE, RHOGEF AND PH DOMAIN-CONTAINING PROTEIN TAG-77"/>
    <property type="match status" value="1"/>
</dbReference>
<dbReference type="CDD" id="cd00065">
    <property type="entry name" value="FYVE_like_SF"/>
    <property type="match status" value="1"/>
</dbReference>
<dbReference type="HOGENOM" id="CLU_410072_0_0_1"/>
<dbReference type="eggNOG" id="KOG1729">
    <property type="taxonomic scope" value="Eukaryota"/>
</dbReference>
<dbReference type="InterPro" id="IPR051092">
    <property type="entry name" value="FYVE_RhoGEF_PH"/>
</dbReference>
<evidence type="ECO:0000256" key="5">
    <source>
        <dbReference type="SAM" id="MobiDB-lite"/>
    </source>
</evidence>
<keyword evidence="2" id="KW-0479">Metal-binding</keyword>
<dbReference type="GO" id="GO:0046847">
    <property type="term" value="P:filopodium assembly"/>
    <property type="evidence" value="ECO:0007669"/>
    <property type="project" value="TreeGrafter"/>
</dbReference>
<proteinExistence type="predicted"/>
<evidence type="ECO:0000256" key="1">
    <source>
        <dbReference type="ARBA" id="ARBA00022658"/>
    </source>
</evidence>
<reference evidence="8" key="1">
    <citation type="submission" date="2007-07" db="EMBL/GenBank/DDBJ databases">
        <title>PCAP assembly of the Caenorhabditis remanei genome.</title>
        <authorList>
            <consortium name="The Caenorhabditis remanei Sequencing Consortium"/>
            <person name="Wilson R.K."/>
        </authorList>
    </citation>
    <scope>NUCLEOTIDE SEQUENCE [LARGE SCALE GENOMIC DNA]</scope>
    <source>
        <strain evidence="8">PB4641</strain>
    </source>
</reference>
<dbReference type="Gene3D" id="3.30.40.10">
    <property type="entry name" value="Zinc/RING finger domain, C3HC4 (zinc finger)"/>
    <property type="match status" value="1"/>
</dbReference>
<dbReference type="Gene3D" id="2.30.29.30">
    <property type="entry name" value="Pleckstrin-homology domain (PH domain)/Phosphotyrosine-binding domain (PTB)"/>
    <property type="match status" value="1"/>
</dbReference>
<feature type="region of interest" description="Disordered" evidence="5">
    <location>
        <begin position="1"/>
        <end position="79"/>
    </location>
</feature>
<dbReference type="InterPro" id="IPR011993">
    <property type="entry name" value="PH-like_dom_sf"/>
</dbReference>
<sequence>MSGNFSKDQSFSHTSSGSLVTSSSPVTDDAVEMVREKGLQLNLTQRTSSSHKSVSSSKAPSLSLSPSVSTPPSPSMKETNELFDMSTHFFCTRRPSISQIFSKQLSVNSSMSTEIESSSSQFVVEEREGSFYSDEFASSSTSEMDGSQKKLEKSRRLGLEFEGQLKNLSNLLRIITEELPIYLETKGRKLSKILVPHKQEDHILLQVINKMKMIKGFHAAFTDGFDVVDFSNIQEAPQFATVVIENADVLKSFIPFLKEKRELVEKMKLSRANDKELDLALSKFEKTNFKQGGHLNLQNQLDRIHQTIMRYGFLMDEFAKCFSDGSNMKEKAGEAVKKLKDVITIIEAEMATATENETKKVHERLQGRFDTFKKARKLLLQERVWSDNGMKRQERYIILFTDSLLVCRLTNSKDPGSTIEKNFYEFDLNTIEIEIDHYREYEKTLKVSTTERGFFFIFENGKLKTDWIKAILDSQEKMKHRIGYNQKVVEAKKKLLKPVWVLESGECLMEQCSEKFKSAEERNHCRRCGLSICSQCIGFAPVSQYLFERKIVCPDCFKEIYDDYVTGTLFPEELKHSRKGKLYVKTGKKEEVKAADKLFKEPMKRDLKKFDLEERKKETKAFGLVYLRLHTTEIFKINNSYFSRSGAMETEAFAWLKNDDRLVFVKQKLDFKPIFERNIGNHDVRRSKERDGLVFAFSKRGMTNDDFTFRVEEPYSIKKWNIVLTDHFTETK</sequence>
<dbReference type="GO" id="GO:0005085">
    <property type="term" value="F:guanyl-nucleotide exchange factor activity"/>
    <property type="evidence" value="ECO:0007669"/>
    <property type="project" value="UniProtKB-KW"/>
</dbReference>
<dbReference type="InterPro" id="IPR013083">
    <property type="entry name" value="Znf_RING/FYVE/PHD"/>
</dbReference>
<evidence type="ECO:0000313" key="8">
    <source>
        <dbReference type="EMBL" id="EFO86957.1"/>
    </source>
</evidence>
<dbReference type="GO" id="GO:0007010">
    <property type="term" value="P:cytoskeleton organization"/>
    <property type="evidence" value="ECO:0007669"/>
    <property type="project" value="TreeGrafter"/>
</dbReference>
<feature type="domain" description="PH" evidence="7">
    <location>
        <begin position="372"/>
        <end position="478"/>
    </location>
</feature>
<keyword evidence="4" id="KW-0862">Zinc</keyword>
<dbReference type="Pfam" id="PF01363">
    <property type="entry name" value="FYVE"/>
    <property type="match status" value="1"/>
</dbReference>
<gene>
    <name evidence="8" type="ORF">CRE_09740</name>
</gene>
<keyword evidence="3" id="KW-0863">Zinc-finger</keyword>
<dbReference type="AlphaFoldDB" id="E3N4Y6"/>
<evidence type="ECO:0000256" key="3">
    <source>
        <dbReference type="ARBA" id="ARBA00022771"/>
    </source>
</evidence>
<dbReference type="SUPFAM" id="SSF57903">
    <property type="entry name" value="FYVE/PHD zinc finger"/>
    <property type="match status" value="1"/>
</dbReference>
<evidence type="ECO:0000259" key="6">
    <source>
        <dbReference type="SMART" id="SM00064"/>
    </source>
</evidence>
<dbReference type="EMBL" id="DS268529">
    <property type="protein sequence ID" value="EFO86957.1"/>
    <property type="molecule type" value="Genomic_DNA"/>
</dbReference>
<dbReference type="Gene3D" id="1.20.900.10">
    <property type="entry name" value="Dbl homology (DH) domain"/>
    <property type="match status" value="1"/>
</dbReference>
<name>E3N4Y6_CAERE</name>
<evidence type="ECO:0000259" key="7">
    <source>
        <dbReference type="SMART" id="SM00233"/>
    </source>
</evidence>
<dbReference type="OrthoDB" id="245697at2759"/>
<dbReference type="InterPro" id="IPR011011">
    <property type="entry name" value="Znf_FYVE_PHD"/>
</dbReference>
<protein>
    <submittedName>
        <fullName evidence="8">Uncharacterized protein</fullName>
    </submittedName>
</protein>
<dbReference type="GO" id="GO:0008270">
    <property type="term" value="F:zinc ion binding"/>
    <property type="evidence" value="ECO:0007669"/>
    <property type="project" value="UniProtKB-KW"/>
</dbReference>
<dbReference type="InterPro" id="IPR000306">
    <property type="entry name" value="Znf_FYVE"/>
</dbReference>